<keyword evidence="1 2" id="KW-0732">Signal</keyword>
<dbReference type="RefSeq" id="WP_067712458.1">
    <property type="nucleotide sequence ID" value="NZ_LPVJ01000009.1"/>
</dbReference>
<feature type="chain" id="PRO_5039274306" description="G5 domain-containing protein" evidence="2">
    <location>
        <begin position="26"/>
        <end position="330"/>
    </location>
</feature>
<dbReference type="OrthoDB" id="9798935at2"/>
<feature type="signal peptide" evidence="2">
    <location>
        <begin position="1"/>
        <end position="25"/>
    </location>
</feature>
<name>A0A124IW99_9BACL</name>
<dbReference type="SUPFAM" id="SSF50685">
    <property type="entry name" value="Barwin-like endoglucanases"/>
    <property type="match status" value="1"/>
</dbReference>
<evidence type="ECO:0000256" key="2">
    <source>
        <dbReference type="SAM" id="SignalP"/>
    </source>
</evidence>
<dbReference type="Pfam" id="PF06725">
    <property type="entry name" value="3D"/>
    <property type="match status" value="1"/>
</dbReference>
<dbReference type="InterPro" id="IPR036908">
    <property type="entry name" value="RlpA-like_sf"/>
</dbReference>
<gene>
    <name evidence="4" type="ORF">ATW55_07920</name>
</gene>
<dbReference type="InterPro" id="IPR007137">
    <property type="entry name" value="DUF348"/>
</dbReference>
<dbReference type="AlphaFoldDB" id="A0A124IW99"/>
<dbReference type="Pfam" id="PF03990">
    <property type="entry name" value="DUF348"/>
    <property type="match status" value="2"/>
</dbReference>
<dbReference type="Gene3D" id="2.40.40.10">
    <property type="entry name" value="RlpA-like domain"/>
    <property type="match status" value="1"/>
</dbReference>
<dbReference type="GO" id="GO:0004553">
    <property type="term" value="F:hydrolase activity, hydrolyzing O-glycosyl compounds"/>
    <property type="evidence" value="ECO:0007669"/>
    <property type="project" value="InterPro"/>
</dbReference>
<dbReference type="Gene3D" id="2.20.230.10">
    <property type="entry name" value="Resuscitation-promoting factor rpfb"/>
    <property type="match status" value="1"/>
</dbReference>
<dbReference type="PROSITE" id="PS51109">
    <property type="entry name" value="G5"/>
    <property type="match status" value="1"/>
</dbReference>
<dbReference type="SMART" id="SM01208">
    <property type="entry name" value="G5"/>
    <property type="match status" value="1"/>
</dbReference>
<feature type="domain" description="G5" evidence="3">
    <location>
        <begin position="143"/>
        <end position="222"/>
    </location>
</feature>
<dbReference type="InterPro" id="IPR011098">
    <property type="entry name" value="G5_dom"/>
</dbReference>
<dbReference type="PANTHER" id="PTHR39160">
    <property type="entry name" value="CELL WALL-BINDING PROTEIN YOCH"/>
    <property type="match status" value="1"/>
</dbReference>
<comment type="caution">
    <text evidence="4">The sequence shown here is derived from an EMBL/GenBank/DDBJ whole genome shotgun (WGS) entry which is preliminary data.</text>
</comment>
<evidence type="ECO:0000313" key="4">
    <source>
        <dbReference type="EMBL" id="KUO96739.1"/>
    </source>
</evidence>
<dbReference type="Pfam" id="PF07501">
    <property type="entry name" value="G5"/>
    <property type="match status" value="1"/>
</dbReference>
<dbReference type="Proteomes" id="UP000053557">
    <property type="component" value="Unassembled WGS sequence"/>
</dbReference>
<dbReference type="EMBL" id="LPVJ01000009">
    <property type="protein sequence ID" value="KUO96739.1"/>
    <property type="molecule type" value="Genomic_DNA"/>
</dbReference>
<dbReference type="GO" id="GO:0019867">
    <property type="term" value="C:outer membrane"/>
    <property type="evidence" value="ECO:0007669"/>
    <property type="project" value="InterPro"/>
</dbReference>
<dbReference type="InterPro" id="IPR051933">
    <property type="entry name" value="Resuscitation_pf_RpfB"/>
</dbReference>
<dbReference type="PANTHER" id="PTHR39160:SF4">
    <property type="entry name" value="RESUSCITATION-PROMOTING FACTOR RPFB"/>
    <property type="match status" value="1"/>
</dbReference>
<dbReference type="GO" id="GO:0009254">
    <property type="term" value="P:peptidoglycan turnover"/>
    <property type="evidence" value="ECO:0007669"/>
    <property type="project" value="InterPro"/>
</dbReference>
<protein>
    <recommendedName>
        <fullName evidence="3">G5 domain-containing protein</fullName>
    </recommendedName>
</protein>
<evidence type="ECO:0000259" key="3">
    <source>
        <dbReference type="PROSITE" id="PS51109"/>
    </source>
</evidence>
<accession>A0A124IW99</accession>
<reference evidence="4 5" key="1">
    <citation type="submission" date="2015-12" db="EMBL/GenBank/DDBJ databases">
        <title>Draft genome sequence of Acidibacillus ferrooxidans ITV001, isolated from a chalcopyrite acid mine drainage site in Brazil.</title>
        <authorList>
            <person name="Dall'Agnol H."/>
            <person name="Nancucheo I."/>
            <person name="Johnson B."/>
            <person name="Oliveira R."/>
            <person name="Leite L."/>
            <person name="Pylro V."/>
            <person name="Nunes G.L."/>
            <person name="Tzotzos G."/>
            <person name="Fernandes G.R."/>
            <person name="Dutra J."/>
            <person name="Orellana S.C."/>
            <person name="Oliveira G."/>
        </authorList>
    </citation>
    <scope>NUCLEOTIDE SEQUENCE [LARGE SCALE GENOMIC DNA]</scope>
    <source>
        <strain evidence="5">ITV01</strain>
    </source>
</reference>
<sequence>MQKFRRMRLGIATTCAALLALGVTTGMSPYRSVTVSVDGKVTTGGTYATESVVKYLASQHVHVAGYDLVEPARATLLQNGMKIVVVRALPILLTVGNHRPTVVHTLVHNVGDLLHQLRIKLGPEDSVSAPLRAPLTRGMKVRVIRGRSVVQSMMQSIAYSTIRQSSNNFVTGTNVVARQGQNGLVRVTVTKYFRNNRLVRSVRHQTVIRQPVSELIDVGTAQPAPTPAPVVSSRSDSSLVTSQVVTMIATAYSNPGGRTATGQPAGYGDIAVDPSVIPLGTKLYIPGYGYGVADDTGGAIQGYRIDLCFNSVSQAIDYGRQVVKVYILGK</sequence>
<dbReference type="CDD" id="cd22786">
    <property type="entry name" value="DPBB_YuiC-like"/>
    <property type="match status" value="1"/>
</dbReference>
<dbReference type="InterPro" id="IPR010611">
    <property type="entry name" value="3D_dom"/>
</dbReference>
<keyword evidence="5" id="KW-1185">Reference proteome</keyword>
<organism evidence="4 5">
    <name type="scientific">Ferroacidibacillus organovorans</name>
    <dbReference type="NCBI Taxonomy" id="1765683"/>
    <lineage>
        <taxon>Bacteria</taxon>
        <taxon>Bacillati</taxon>
        <taxon>Bacillota</taxon>
        <taxon>Bacilli</taxon>
        <taxon>Bacillales</taxon>
        <taxon>Alicyclobacillaceae</taxon>
        <taxon>Ferroacidibacillus</taxon>
    </lineage>
</organism>
<evidence type="ECO:0000256" key="1">
    <source>
        <dbReference type="ARBA" id="ARBA00022729"/>
    </source>
</evidence>
<evidence type="ECO:0000313" key="5">
    <source>
        <dbReference type="Proteomes" id="UP000053557"/>
    </source>
</evidence>
<proteinExistence type="predicted"/>